<gene>
    <name evidence="9" type="ORF">ANN_03010</name>
</gene>
<organism evidence="9 10">
    <name type="scientific">Periplaneta americana</name>
    <name type="common">American cockroach</name>
    <name type="synonym">Blatta americana</name>
    <dbReference type="NCBI Taxonomy" id="6978"/>
    <lineage>
        <taxon>Eukaryota</taxon>
        <taxon>Metazoa</taxon>
        <taxon>Ecdysozoa</taxon>
        <taxon>Arthropoda</taxon>
        <taxon>Hexapoda</taxon>
        <taxon>Insecta</taxon>
        <taxon>Pterygota</taxon>
        <taxon>Neoptera</taxon>
        <taxon>Polyneoptera</taxon>
        <taxon>Dictyoptera</taxon>
        <taxon>Blattodea</taxon>
        <taxon>Blattoidea</taxon>
        <taxon>Blattidae</taxon>
        <taxon>Blattinae</taxon>
        <taxon>Periplaneta</taxon>
    </lineage>
</organism>
<dbReference type="PANTHER" id="PTHR47027">
    <property type="entry name" value="REVERSE TRANSCRIPTASE DOMAIN-CONTAINING PROTEIN"/>
    <property type="match status" value="1"/>
</dbReference>
<dbReference type="Gene3D" id="2.10.25.10">
    <property type="entry name" value="Laminin"/>
    <property type="match status" value="3"/>
</dbReference>
<dbReference type="InterPro" id="IPR000742">
    <property type="entry name" value="EGF"/>
</dbReference>
<keyword evidence="3" id="KW-0677">Repeat</keyword>
<feature type="region of interest" description="Disordered" evidence="6">
    <location>
        <begin position="475"/>
        <end position="509"/>
    </location>
</feature>
<dbReference type="InterPro" id="IPR001881">
    <property type="entry name" value="EGF-like_Ca-bd_dom"/>
</dbReference>
<evidence type="ECO:0000313" key="10">
    <source>
        <dbReference type="Proteomes" id="UP001148838"/>
    </source>
</evidence>
<dbReference type="InterPro" id="IPR001774">
    <property type="entry name" value="DSL"/>
</dbReference>
<feature type="domain" description="EGF-like" evidence="8">
    <location>
        <begin position="424"/>
        <end position="465"/>
    </location>
</feature>
<protein>
    <recommendedName>
        <fullName evidence="8">EGF-like domain-containing protein</fullName>
    </recommendedName>
</protein>
<sequence length="509" mass="56929">MENDGELAGEKCKRTDTWIKANHDSQKVGLVRGRLGSVALGQAVRGAHPPVSRRHTSSSFRQSIESLLYVMSRAFLALLVCLAVLPAVVIPARFVPKWKKQACEVPASQNEYSHYVCTDNGDVKCLRGWTGDVCDVPICKKGCDPLQGYCKRPGECLCKLVEKLLSSSLLSKNVKVGIYKTVMLPVVLYGCETWTLTLREEHRLRVFENKVLRKIFGAKRDEVTGEWRKLHKTELHALYSSPDIIRNIKSRRLRWTGHVACMGESRNAYRVLVGRPEGKRPLGRPRRSWEDNIKMHLREVSMENCAINAFHCQDVVMDIAMQALNATVTKVGMVSFAVKPFVKKTVMLPEDTANFLENAAICAENCHKERGYCRKPGECRCKVGWWGENCDTCFPYPGCVHGTCHRPWECNCEPGWGGLLCDAELKYCDMNKDICENGATCVSLTKEDGNYRCLCAEGFTGRNCEVTTQVEQAVVSSTTPPSTTTNATSSASPDETTEHLENITYNEAI</sequence>
<dbReference type="PROSITE" id="PS01186">
    <property type="entry name" value="EGF_2"/>
    <property type="match status" value="2"/>
</dbReference>
<dbReference type="PROSITE" id="PS00022">
    <property type="entry name" value="EGF_1"/>
    <property type="match status" value="3"/>
</dbReference>
<keyword evidence="2 5" id="KW-0245">EGF-like domain</keyword>
<dbReference type="SUPFAM" id="SSF57196">
    <property type="entry name" value="EGF/Laminin"/>
    <property type="match status" value="1"/>
</dbReference>
<feature type="disulfide bond" evidence="5">
    <location>
        <begin position="455"/>
        <end position="464"/>
    </location>
</feature>
<accession>A0ABQ8TXU9</accession>
<evidence type="ECO:0000256" key="2">
    <source>
        <dbReference type="ARBA" id="ARBA00022536"/>
    </source>
</evidence>
<dbReference type="PANTHER" id="PTHR47027:SF20">
    <property type="entry name" value="REVERSE TRANSCRIPTASE-LIKE PROTEIN WITH RNA-DIRECTED DNA POLYMERASE DOMAIN"/>
    <property type="match status" value="1"/>
</dbReference>
<keyword evidence="10" id="KW-1185">Reference proteome</keyword>
<keyword evidence="7" id="KW-0472">Membrane</keyword>
<proteinExistence type="predicted"/>
<dbReference type="Pfam" id="PF01414">
    <property type="entry name" value="DSL"/>
    <property type="match status" value="1"/>
</dbReference>
<evidence type="ECO:0000256" key="3">
    <source>
        <dbReference type="ARBA" id="ARBA00022737"/>
    </source>
</evidence>
<feature type="compositionally biased region" description="Low complexity" evidence="6">
    <location>
        <begin position="476"/>
        <end position="493"/>
    </location>
</feature>
<comment type="caution">
    <text evidence="5">Lacks conserved residue(s) required for the propagation of feature annotation.</text>
</comment>
<dbReference type="Proteomes" id="UP001148838">
    <property type="component" value="Unassembled WGS sequence"/>
</dbReference>
<keyword evidence="7" id="KW-1133">Transmembrane helix</keyword>
<comment type="caution">
    <text evidence="9">The sequence shown here is derived from an EMBL/GenBank/DDBJ whole genome shotgun (WGS) entry which is preliminary data.</text>
</comment>
<evidence type="ECO:0000259" key="8">
    <source>
        <dbReference type="PROSITE" id="PS50026"/>
    </source>
</evidence>
<dbReference type="Pfam" id="PF21700">
    <property type="entry name" value="EGF_DL_JAG"/>
    <property type="match status" value="1"/>
</dbReference>
<dbReference type="SMART" id="SM00181">
    <property type="entry name" value="EGF"/>
    <property type="match status" value="3"/>
</dbReference>
<dbReference type="SMART" id="SM00179">
    <property type="entry name" value="EGF_CA"/>
    <property type="match status" value="1"/>
</dbReference>
<keyword evidence="1" id="KW-0217">Developmental protein</keyword>
<evidence type="ECO:0000313" key="9">
    <source>
        <dbReference type="EMBL" id="KAJ4451544.1"/>
    </source>
</evidence>
<reference evidence="9 10" key="1">
    <citation type="journal article" date="2022" name="Allergy">
        <title>Genome assembly and annotation of Periplaneta americana reveal a comprehensive cockroach allergen profile.</title>
        <authorList>
            <person name="Wang L."/>
            <person name="Xiong Q."/>
            <person name="Saelim N."/>
            <person name="Wang L."/>
            <person name="Nong W."/>
            <person name="Wan A.T."/>
            <person name="Shi M."/>
            <person name="Liu X."/>
            <person name="Cao Q."/>
            <person name="Hui J.H.L."/>
            <person name="Sookrung N."/>
            <person name="Leung T.F."/>
            <person name="Tungtrongchitr A."/>
            <person name="Tsui S.K.W."/>
        </authorList>
    </citation>
    <scope>NUCLEOTIDE SEQUENCE [LARGE SCALE GENOMIC DNA]</scope>
    <source>
        <strain evidence="9">PWHHKU_190912</strain>
    </source>
</reference>
<dbReference type="CDD" id="cd00054">
    <property type="entry name" value="EGF_CA"/>
    <property type="match status" value="1"/>
</dbReference>
<evidence type="ECO:0000256" key="1">
    <source>
        <dbReference type="ARBA" id="ARBA00022473"/>
    </source>
</evidence>
<evidence type="ECO:0000256" key="5">
    <source>
        <dbReference type="PROSITE-ProRule" id="PRU00076"/>
    </source>
</evidence>
<keyword evidence="4 5" id="KW-1015">Disulfide bond</keyword>
<keyword evidence="7" id="KW-0812">Transmembrane</keyword>
<dbReference type="EMBL" id="JAJSOF020000001">
    <property type="protein sequence ID" value="KAJ4451544.1"/>
    <property type="molecule type" value="Genomic_DNA"/>
</dbReference>
<feature type="transmembrane region" description="Helical" evidence="7">
    <location>
        <begin position="67"/>
        <end position="90"/>
    </location>
</feature>
<dbReference type="PROSITE" id="PS50026">
    <property type="entry name" value="EGF_3"/>
    <property type="match status" value="1"/>
</dbReference>
<name>A0ABQ8TXU9_PERAM</name>
<evidence type="ECO:0000256" key="4">
    <source>
        <dbReference type="ARBA" id="ARBA00023157"/>
    </source>
</evidence>
<dbReference type="Pfam" id="PF00008">
    <property type="entry name" value="EGF"/>
    <property type="match status" value="1"/>
</dbReference>
<evidence type="ECO:0000256" key="7">
    <source>
        <dbReference type="SAM" id="Phobius"/>
    </source>
</evidence>
<evidence type="ECO:0000256" key="6">
    <source>
        <dbReference type="SAM" id="MobiDB-lite"/>
    </source>
</evidence>